<dbReference type="Proteomes" id="UP000315759">
    <property type="component" value="Unassembled WGS sequence"/>
</dbReference>
<dbReference type="SUPFAM" id="SSF46894">
    <property type="entry name" value="C-terminal effector domain of the bipartite response regulators"/>
    <property type="match status" value="1"/>
</dbReference>
<dbReference type="PROSITE" id="PS50043">
    <property type="entry name" value="HTH_LUXR_2"/>
    <property type="match status" value="1"/>
</dbReference>
<comment type="caution">
    <text evidence="5">The sequence shown here is derived from an EMBL/GenBank/DDBJ whole genome shotgun (WGS) entry which is preliminary data.</text>
</comment>
<dbReference type="SUPFAM" id="SSF48452">
    <property type="entry name" value="TPR-like"/>
    <property type="match status" value="1"/>
</dbReference>
<dbReference type="InterPro" id="IPR003593">
    <property type="entry name" value="AAA+_ATPase"/>
</dbReference>
<dbReference type="InterPro" id="IPR036388">
    <property type="entry name" value="WH-like_DNA-bd_sf"/>
</dbReference>
<dbReference type="SMART" id="SM00421">
    <property type="entry name" value="HTH_LUXR"/>
    <property type="match status" value="1"/>
</dbReference>
<evidence type="ECO:0000256" key="1">
    <source>
        <dbReference type="ARBA" id="ARBA00023015"/>
    </source>
</evidence>
<dbReference type="RefSeq" id="WP_142550889.1">
    <property type="nucleotide sequence ID" value="NZ_VIFX01000004.1"/>
</dbReference>
<dbReference type="GO" id="GO:0006355">
    <property type="term" value="P:regulation of DNA-templated transcription"/>
    <property type="evidence" value="ECO:0007669"/>
    <property type="project" value="InterPro"/>
</dbReference>
<dbReference type="PANTHER" id="PTHR44688:SF16">
    <property type="entry name" value="DNA-BINDING TRANSCRIPTIONAL ACTIVATOR DEVR_DOSR"/>
    <property type="match status" value="1"/>
</dbReference>
<evidence type="ECO:0000256" key="3">
    <source>
        <dbReference type="ARBA" id="ARBA00023163"/>
    </source>
</evidence>
<dbReference type="PANTHER" id="PTHR44688">
    <property type="entry name" value="DNA-BINDING TRANSCRIPTIONAL ACTIVATOR DEVR_DOSR"/>
    <property type="match status" value="1"/>
</dbReference>
<evidence type="ECO:0000259" key="4">
    <source>
        <dbReference type="PROSITE" id="PS50043"/>
    </source>
</evidence>
<evidence type="ECO:0000313" key="6">
    <source>
        <dbReference type="Proteomes" id="UP000315759"/>
    </source>
</evidence>
<dbReference type="Gene3D" id="1.10.10.10">
    <property type="entry name" value="Winged helix-like DNA-binding domain superfamily/Winged helix DNA-binding domain"/>
    <property type="match status" value="1"/>
</dbReference>
<name>A0A544W6K7_9MYCO</name>
<dbReference type="InterPro" id="IPR000792">
    <property type="entry name" value="Tscrpt_reg_LuxR_C"/>
</dbReference>
<organism evidence="5 6">
    <name type="scientific">Mycolicibacterium hodleri</name>
    <dbReference type="NCBI Taxonomy" id="49897"/>
    <lineage>
        <taxon>Bacteria</taxon>
        <taxon>Bacillati</taxon>
        <taxon>Actinomycetota</taxon>
        <taxon>Actinomycetes</taxon>
        <taxon>Mycobacteriales</taxon>
        <taxon>Mycobacteriaceae</taxon>
        <taxon>Mycolicibacterium</taxon>
    </lineage>
</organism>
<reference evidence="5 6" key="1">
    <citation type="submission" date="2018-10" db="EMBL/GenBank/DDBJ databases">
        <title>Draft genome of Mycobacterium hodleri strain B.</title>
        <authorList>
            <person name="Amande T.J."/>
            <person name="Mcgenity T.J."/>
        </authorList>
    </citation>
    <scope>NUCLEOTIDE SEQUENCE [LARGE SCALE GENOMIC DNA]</scope>
    <source>
        <strain evidence="5 6">B</strain>
    </source>
</reference>
<feature type="domain" description="HTH luxR-type" evidence="4">
    <location>
        <begin position="799"/>
        <end position="864"/>
    </location>
</feature>
<evidence type="ECO:0000256" key="2">
    <source>
        <dbReference type="ARBA" id="ARBA00023125"/>
    </source>
</evidence>
<evidence type="ECO:0000313" key="5">
    <source>
        <dbReference type="EMBL" id="TQR87845.1"/>
    </source>
</evidence>
<dbReference type="EMBL" id="VIFX01000004">
    <property type="protein sequence ID" value="TQR87845.1"/>
    <property type="molecule type" value="Genomic_DNA"/>
</dbReference>
<sequence>MARQWQMLDRPAEFDAISRALTDPGSGGVVLVGPAGVGKTTLARSVVATLPSEVHWIACTESARSIPLGVFAHQVPPSGSRDPLALVASARESLLGQPNTTIGVDDAYLLDDLSATLVHQLAVEGAARFVATVRSGEPVPDAVTSLWKDGYLKRFELAPLSKQQSVALVETVLGGRLEGLSADVMWNSSGGNPLFLRHLVEGAVDAGTLTEVSGVWQLRGSTVISSGLASLLANRLDRATAEVMTTLKLLSLCEPCDIDTLCALAGEEAVDAAEEQGLIRVTRDGVQLNARFSHPLYGEVVRQRTGTASARRLRGTIVTALRDRPADTSAARIKLAQLFVGSDQVPDTNLLITAAKDAISLSNIPLGEQLARTALEHDGGLRAAEVLSRALMWQGRPAEADAILAGFDPAGLDELELVQWGIPRVSILFWSMGAVAEAHSVMRILADRVEHPALRLVVQATSAALAVHENRIDEGLAIAEAVLSDPDAPKQAFEFAAFSAGLAMPVAGRGDEFEPIAAKSRAQQKSTDGMIKVMVRYGDVLSLTTVGQLDLADERAADYATFSSSGQRLGWAIARITAGVVATYRGRFPDAISAIEQALAALAAEASLPWRLPARLLLVKSYSALGDVERAARVLAEAAEHGGPSVAIHEPQALIARSWLAAAEGSERSSLDLARAAAELAHRAGQYAVEGEALHHLARLGDRGVAGRLRSLQNRIAGPLADLYTRHAAAVATSDGAALDSVSEAFEDAGFLLSAADSAAQAAAVHHRTGDRRRNSESAARALRLAALCGGAVTPAVRAAAAPLPVTSREREIAAMVAAGLTNREIADRLVVSVRTVEGHIYRACIKLDVTDREELGRIVRPDG</sequence>
<dbReference type="InterPro" id="IPR011990">
    <property type="entry name" value="TPR-like_helical_dom_sf"/>
</dbReference>
<dbReference type="GO" id="GO:0003677">
    <property type="term" value="F:DNA binding"/>
    <property type="evidence" value="ECO:0007669"/>
    <property type="project" value="UniProtKB-KW"/>
</dbReference>
<protein>
    <submittedName>
        <fullName evidence="5">Helix-turn-helix transcriptional regulator</fullName>
    </submittedName>
</protein>
<dbReference type="SUPFAM" id="SSF52540">
    <property type="entry name" value="P-loop containing nucleoside triphosphate hydrolases"/>
    <property type="match status" value="1"/>
</dbReference>
<dbReference type="InterPro" id="IPR027417">
    <property type="entry name" value="P-loop_NTPase"/>
</dbReference>
<dbReference type="Pfam" id="PF13191">
    <property type="entry name" value="AAA_16"/>
    <property type="match status" value="1"/>
</dbReference>
<dbReference type="PROSITE" id="PS00622">
    <property type="entry name" value="HTH_LUXR_1"/>
    <property type="match status" value="1"/>
</dbReference>
<keyword evidence="3" id="KW-0804">Transcription</keyword>
<dbReference type="InterPro" id="IPR041664">
    <property type="entry name" value="AAA_16"/>
</dbReference>
<dbReference type="AlphaFoldDB" id="A0A544W6K7"/>
<dbReference type="CDD" id="cd06170">
    <property type="entry name" value="LuxR_C_like"/>
    <property type="match status" value="1"/>
</dbReference>
<dbReference type="SMART" id="SM00382">
    <property type="entry name" value="AAA"/>
    <property type="match status" value="1"/>
</dbReference>
<dbReference type="InterPro" id="IPR016032">
    <property type="entry name" value="Sig_transdc_resp-reg_C-effctor"/>
</dbReference>
<gene>
    <name evidence="5" type="ORF">D8S82_04345</name>
</gene>
<proteinExistence type="predicted"/>
<keyword evidence="6" id="KW-1185">Reference proteome</keyword>
<keyword evidence="2" id="KW-0238">DNA-binding</keyword>
<dbReference type="PRINTS" id="PR00038">
    <property type="entry name" value="HTHLUXR"/>
</dbReference>
<accession>A0A544W6K7</accession>
<keyword evidence="1" id="KW-0805">Transcription regulation</keyword>
<dbReference type="Pfam" id="PF00196">
    <property type="entry name" value="GerE"/>
    <property type="match status" value="1"/>
</dbReference>
<dbReference type="Gene3D" id="3.40.50.300">
    <property type="entry name" value="P-loop containing nucleotide triphosphate hydrolases"/>
    <property type="match status" value="1"/>
</dbReference>